<dbReference type="SUPFAM" id="SSF50969">
    <property type="entry name" value="YVTN repeat-like/Quinoprotein amine dehydrogenase"/>
    <property type="match status" value="1"/>
</dbReference>
<protein>
    <recommendedName>
        <fullName evidence="4">Lipoprotein LpqB beta-propeller domain-containing protein</fullName>
    </recommendedName>
</protein>
<dbReference type="Proteomes" id="UP001501442">
    <property type="component" value="Unassembled WGS sequence"/>
</dbReference>
<evidence type="ECO:0000313" key="2">
    <source>
        <dbReference type="EMBL" id="GAA4636057.1"/>
    </source>
</evidence>
<keyword evidence="1" id="KW-0472">Membrane</keyword>
<dbReference type="InterPro" id="IPR011042">
    <property type="entry name" value="6-blade_b-propeller_TolB-like"/>
</dbReference>
<evidence type="ECO:0000313" key="3">
    <source>
        <dbReference type="Proteomes" id="UP001501442"/>
    </source>
</evidence>
<name>A0ABP8UN99_9ACTN</name>
<proteinExistence type="predicted"/>
<dbReference type="RefSeq" id="WP_345439041.1">
    <property type="nucleotide sequence ID" value="NZ_BAABHK010000016.1"/>
</dbReference>
<dbReference type="Gene3D" id="2.120.10.30">
    <property type="entry name" value="TolB, C-terminal domain"/>
    <property type="match status" value="1"/>
</dbReference>
<feature type="transmembrane region" description="Helical" evidence="1">
    <location>
        <begin position="40"/>
        <end position="60"/>
    </location>
</feature>
<dbReference type="EMBL" id="BAABHK010000016">
    <property type="protein sequence ID" value="GAA4636057.1"/>
    <property type="molecule type" value="Genomic_DNA"/>
</dbReference>
<keyword evidence="1" id="KW-1133">Transmembrane helix</keyword>
<keyword evidence="3" id="KW-1185">Reference proteome</keyword>
<evidence type="ECO:0000256" key="1">
    <source>
        <dbReference type="SAM" id="Phobius"/>
    </source>
</evidence>
<organism evidence="2 3">
    <name type="scientific">Actinoallomurus vinaceus</name>
    <dbReference type="NCBI Taxonomy" id="1080074"/>
    <lineage>
        <taxon>Bacteria</taxon>
        <taxon>Bacillati</taxon>
        <taxon>Actinomycetota</taxon>
        <taxon>Actinomycetes</taxon>
        <taxon>Streptosporangiales</taxon>
        <taxon>Thermomonosporaceae</taxon>
        <taxon>Actinoallomurus</taxon>
    </lineage>
</organism>
<gene>
    <name evidence="2" type="ORF">GCM10023196_084260</name>
</gene>
<sequence>MNAIEERLKDSLGAVAETFPAEAVPDLRLPARRLALSRRLVPLIAAGAVAAATAGVAVALPDATPRHRTPQVTAVPPLGQAAIPPRYYLAAVVPDRIAVYETATRRKVARTSIGGVTRLAGTGDGRTFFAMTDQGAHRFYRIRITDKGKVAETTPVPVKVESGSVVAFAASGDGTKLALVLQLGVTNGTPKPDTMRGAVEVADLTTGTTATWRSSAQGLVQSVAMDPTGRTVAFDWQTLGRDHVSQIRALDVTSKNTDLLASRIMVRTATFGAVSGPLAFSPDGRSIAAIGQSEKGGVQIVRYPVTPGPRPRVLLSARPGGAAEFGALAFDPTGTNLLFEGGGYPVSRLANGTVTLLGDRKDADVESAAAW</sequence>
<comment type="caution">
    <text evidence="2">The sequence shown here is derived from an EMBL/GenBank/DDBJ whole genome shotgun (WGS) entry which is preliminary data.</text>
</comment>
<accession>A0ABP8UN99</accession>
<keyword evidence="1" id="KW-0812">Transmembrane</keyword>
<evidence type="ECO:0008006" key="4">
    <source>
        <dbReference type="Google" id="ProtNLM"/>
    </source>
</evidence>
<reference evidence="3" key="1">
    <citation type="journal article" date="2019" name="Int. J. Syst. Evol. Microbiol.">
        <title>The Global Catalogue of Microorganisms (GCM) 10K type strain sequencing project: providing services to taxonomists for standard genome sequencing and annotation.</title>
        <authorList>
            <consortium name="The Broad Institute Genomics Platform"/>
            <consortium name="The Broad Institute Genome Sequencing Center for Infectious Disease"/>
            <person name="Wu L."/>
            <person name="Ma J."/>
        </authorList>
    </citation>
    <scope>NUCLEOTIDE SEQUENCE [LARGE SCALE GENOMIC DNA]</scope>
    <source>
        <strain evidence="3">JCM 17939</strain>
    </source>
</reference>
<dbReference type="InterPro" id="IPR011044">
    <property type="entry name" value="Quino_amine_DH_bsu"/>
</dbReference>